<dbReference type="Proteomes" id="UP001234989">
    <property type="component" value="Chromosome 1"/>
</dbReference>
<accession>A0AAF0TBF6</accession>
<evidence type="ECO:0000313" key="6">
    <source>
        <dbReference type="EMBL" id="WMV11138.1"/>
    </source>
</evidence>
<keyword evidence="7" id="KW-1185">Reference proteome</keyword>
<dbReference type="AlphaFoldDB" id="A0AAF0TBF6"/>
<dbReference type="PANTHER" id="PTHR23291:SF99">
    <property type="entry name" value="BAX INHIBITOR 1-LIKE"/>
    <property type="match status" value="1"/>
</dbReference>
<evidence type="ECO:0000313" key="7">
    <source>
        <dbReference type="Proteomes" id="UP001234989"/>
    </source>
</evidence>
<dbReference type="EMBL" id="CP133612">
    <property type="protein sequence ID" value="WMV11138.1"/>
    <property type="molecule type" value="Genomic_DNA"/>
</dbReference>
<keyword evidence="2 5" id="KW-0812">Transmembrane</keyword>
<organism evidence="6 7">
    <name type="scientific">Solanum verrucosum</name>
    <dbReference type="NCBI Taxonomy" id="315347"/>
    <lineage>
        <taxon>Eukaryota</taxon>
        <taxon>Viridiplantae</taxon>
        <taxon>Streptophyta</taxon>
        <taxon>Embryophyta</taxon>
        <taxon>Tracheophyta</taxon>
        <taxon>Spermatophyta</taxon>
        <taxon>Magnoliopsida</taxon>
        <taxon>eudicotyledons</taxon>
        <taxon>Gunneridae</taxon>
        <taxon>Pentapetalae</taxon>
        <taxon>asterids</taxon>
        <taxon>lamiids</taxon>
        <taxon>Solanales</taxon>
        <taxon>Solanaceae</taxon>
        <taxon>Solanoideae</taxon>
        <taxon>Solaneae</taxon>
        <taxon>Solanum</taxon>
    </lineage>
</organism>
<feature type="transmembrane region" description="Helical" evidence="5">
    <location>
        <begin position="90"/>
        <end position="111"/>
    </location>
</feature>
<evidence type="ECO:0000256" key="1">
    <source>
        <dbReference type="ARBA" id="ARBA00004141"/>
    </source>
</evidence>
<feature type="transmembrane region" description="Helical" evidence="5">
    <location>
        <begin position="145"/>
        <end position="164"/>
    </location>
</feature>
<name>A0AAF0TBF6_SOLVR</name>
<keyword evidence="4 5" id="KW-0472">Membrane</keyword>
<dbReference type="GO" id="GO:0016020">
    <property type="term" value="C:membrane"/>
    <property type="evidence" value="ECO:0007669"/>
    <property type="project" value="UniProtKB-SubCell"/>
</dbReference>
<comment type="similarity">
    <text evidence="5">Belongs to the BI1 family.</text>
</comment>
<dbReference type="PANTHER" id="PTHR23291">
    <property type="entry name" value="BAX INHIBITOR-RELATED"/>
    <property type="match status" value="1"/>
</dbReference>
<feature type="transmembrane region" description="Helical" evidence="5">
    <location>
        <begin position="38"/>
        <end position="55"/>
    </location>
</feature>
<dbReference type="InterPro" id="IPR006214">
    <property type="entry name" value="Bax_inhibitor_1-related"/>
</dbReference>
<keyword evidence="3 5" id="KW-1133">Transmembrane helix</keyword>
<feature type="transmembrane region" description="Helical" evidence="5">
    <location>
        <begin position="117"/>
        <end position="136"/>
    </location>
</feature>
<evidence type="ECO:0008006" key="8">
    <source>
        <dbReference type="Google" id="ProtNLM"/>
    </source>
</evidence>
<reference evidence="6" key="1">
    <citation type="submission" date="2023-08" db="EMBL/GenBank/DDBJ databases">
        <title>A de novo genome assembly of Solanum verrucosum Schlechtendal, a Mexican diploid species geographically isolated from the other diploid A-genome species in potato relatives.</title>
        <authorList>
            <person name="Hosaka K."/>
        </authorList>
    </citation>
    <scope>NUCLEOTIDE SEQUENCE</scope>
    <source>
        <tissue evidence="6">Young leaves</tissue>
    </source>
</reference>
<evidence type="ECO:0000256" key="5">
    <source>
        <dbReference type="RuleBase" id="RU004379"/>
    </source>
</evidence>
<evidence type="ECO:0000256" key="4">
    <source>
        <dbReference type="ARBA" id="ARBA00023136"/>
    </source>
</evidence>
<comment type="subcellular location">
    <subcellularLocation>
        <location evidence="1">Membrane</location>
        <topology evidence="1">Multi-pass membrane protein</topology>
    </subcellularLocation>
</comment>
<evidence type="ECO:0000256" key="2">
    <source>
        <dbReference type="ARBA" id="ARBA00022692"/>
    </source>
</evidence>
<gene>
    <name evidence="6" type="ORF">MTR67_004523</name>
</gene>
<feature type="transmembrane region" description="Helical" evidence="5">
    <location>
        <begin position="202"/>
        <end position="226"/>
    </location>
</feature>
<feature type="transmembrane region" description="Helical" evidence="5">
    <location>
        <begin position="170"/>
        <end position="190"/>
    </location>
</feature>
<evidence type="ECO:0000256" key="3">
    <source>
        <dbReference type="ARBA" id="ARBA00022989"/>
    </source>
</evidence>
<proteinExistence type="inferred from homology"/>
<sequence length="232" mass="26260">MNFLVNAVKLYFNRNWTRKDLMSSAPIPQHARTSLQKVYLTLLCAMSAAACGSHLHLIGEAGGLFTVLSSEASLLWLYHTPPWRVRKRVVLLMYTAFCVGASVGPFTKYFFEIDQSAVVRFLKGAAIVFGSFLLAAMEERERSQIYITGLIHTCSLMHLSFGISQWTLKAYVLLSLFMGYLVVYCQEILYDARFGEIDFVNCTFTVFLHLPAIVVHVVRLCVGANIEQRRQN</sequence>
<protein>
    <recommendedName>
        <fullName evidence="8">Bax inhibitor 1</fullName>
    </recommendedName>
</protein>